<protein>
    <submittedName>
        <fullName evidence="4">CBS domain-containing protein</fullName>
    </submittedName>
</protein>
<dbReference type="PANTHER" id="PTHR43080:SF2">
    <property type="entry name" value="CBS DOMAIN-CONTAINING PROTEIN"/>
    <property type="match status" value="1"/>
</dbReference>
<sequence length="148" mass="15719">MLVSQILVMKPAVSPDQLVTITPETTVGEATRVLAEKRIGAVVVSDAAGKLTGILSERDIVRELGRHGPEVLDKPVGELMTKGVHTCHSADDALVVLDRMTQGRFRHLPVVDDSGQMIGIVSIGDAVSARLKELAAEKEALTGMIMGN</sequence>
<dbReference type="InterPro" id="IPR046342">
    <property type="entry name" value="CBS_dom_sf"/>
</dbReference>
<dbReference type="InterPro" id="IPR000644">
    <property type="entry name" value="CBS_dom"/>
</dbReference>
<dbReference type="PROSITE" id="PS51371">
    <property type="entry name" value="CBS"/>
    <property type="match status" value="2"/>
</dbReference>
<dbReference type="EMBL" id="JBHUEN010000012">
    <property type="protein sequence ID" value="MFD1880944.1"/>
    <property type="molecule type" value="Genomic_DNA"/>
</dbReference>
<dbReference type="InterPro" id="IPR044725">
    <property type="entry name" value="CBSX3_CBS_dom"/>
</dbReference>
<keyword evidence="1 2" id="KW-0129">CBS domain</keyword>
<gene>
    <name evidence="4" type="ORF">ACFSCT_04355</name>
</gene>
<evidence type="ECO:0000256" key="1">
    <source>
        <dbReference type="ARBA" id="ARBA00023122"/>
    </source>
</evidence>
<dbReference type="Pfam" id="PF00571">
    <property type="entry name" value="CBS"/>
    <property type="match status" value="2"/>
</dbReference>
<feature type="domain" description="CBS" evidence="3">
    <location>
        <begin position="80"/>
        <end position="137"/>
    </location>
</feature>
<dbReference type="CDD" id="cd04623">
    <property type="entry name" value="CBS_pair_bac_euk"/>
    <property type="match status" value="1"/>
</dbReference>
<evidence type="ECO:0000313" key="5">
    <source>
        <dbReference type="Proteomes" id="UP001597213"/>
    </source>
</evidence>
<accession>A0ABW4R410</accession>
<dbReference type="PANTHER" id="PTHR43080">
    <property type="entry name" value="CBS DOMAIN-CONTAINING PROTEIN CBSX3, MITOCHONDRIAL"/>
    <property type="match status" value="1"/>
</dbReference>
<dbReference type="Proteomes" id="UP001597213">
    <property type="component" value="Unassembled WGS sequence"/>
</dbReference>
<evidence type="ECO:0000256" key="2">
    <source>
        <dbReference type="PROSITE-ProRule" id="PRU00703"/>
    </source>
</evidence>
<feature type="domain" description="CBS" evidence="3">
    <location>
        <begin position="13"/>
        <end position="70"/>
    </location>
</feature>
<evidence type="ECO:0000313" key="4">
    <source>
        <dbReference type="EMBL" id="MFD1880944.1"/>
    </source>
</evidence>
<dbReference type="SUPFAM" id="SSF54631">
    <property type="entry name" value="CBS-domain pair"/>
    <property type="match status" value="1"/>
</dbReference>
<keyword evidence="5" id="KW-1185">Reference proteome</keyword>
<dbReference type="SMART" id="SM00116">
    <property type="entry name" value="CBS"/>
    <property type="match status" value="2"/>
</dbReference>
<organism evidence="4 5">
    <name type="scientific">Paracoccus pacificus</name>
    <dbReference type="NCBI Taxonomy" id="1463598"/>
    <lineage>
        <taxon>Bacteria</taxon>
        <taxon>Pseudomonadati</taxon>
        <taxon>Pseudomonadota</taxon>
        <taxon>Alphaproteobacteria</taxon>
        <taxon>Rhodobacterales</taxon>
        <taxon>Paracoccaceae</taxon>
        <taxon>Paracoccus</taxon>
    </lineage>
</organism>
<name>A0ABW4R410_9RHOB</name>
<dbReference type="Gene3D" id="3.10.580.10">
    <property type="entry name" value="CBS-domain"/>
    <property type="match status" value="1"/>
</dbReference>
<proteinExistence type="predicted"/>
<evidence type="ECO:0000259" key="3">
    <source>
        <dbReference type="PROSITE" id="PS51371"/>
    </source>
</evidence>
<reference evidence="5" key="1">
    <citation type="journal article" date="2019" name="Int. J. Syst. Evol. Microbiol.">
        <title>The Global Catalogue of Microorganisms (GCM) 10K type strain sequencing project: providing services to taxonomists for standard genome sequencing and annotation.</title>
        <authorList>
            <consortium name="The Broad Institute Genomics Platform"/>
            <consortium name="The Broad Institute Genome Sequencing Center for Infectious Disease"/>
            <person name="Wu L."/>
            <person name="Ma J."/>
        </authorList>
    </citation>
    <scope>NUCLEOTIDE SEQUENCE [LARGE SCALE GENOMIC DNA]</scope>
    <source>
        <strain evidence="5">CCUG 56029</strain>
    </source>
</reference>
<dbReference type="InterPro" id="IPR051257">
    <property type="entry name" value="Diverse_CBS-Domain"/>
</dbReference>
<comment type="caution">
    <text evidence="4">The sequence shown here is derived from an EMBL/GenBank/DDBJ whole genome shotgun (WGS) entry which is preliminary data.</text>
</comment>
<dbReference type="RefSeq" id="WP_379140411.1">
    <property type="nucleotide sequence ID" value="NZ_JBHUEN010000012.1"/>
</dbReference>